<feature type="compositionally biased region" description="Polar residues" evidence="3">
    <location>
        <begin position="53"/>
        <end position="72"/>
    </location>
</feature>
<feature type="domain" description="HMG box" evidence="4">
    <location>
        <begin position="92"/>
        <end position="191"/>
    </location>
</feature>
<dbReference type="PROSITE" id="PS50118">
    <property type="entry name" value="HMG_BOX_2"/>
    <property type="match status" value="1"/>
</dbReference>
<keyword evidence="2" id="KW-0539">Nucleus</keyword>
<dbReference type="InterPro" id="IPR009071">
    <property type="entry name" value="HMG_box_dom"/>
</dbReference>
<dbReference type="GO" id="GO:0005634">
    <property type="term" value="C:nucleus"/>
    <property type="evidence" value="ECO:0007669"/>
    <property type="project" value="UniProtKB-UniRule"/>
</dbReference>
<keyword evidence="1 2" id="KW-0238">DNA-binding</keyword>
<evidence type="ECO:0000256" key="3">
    <source>
        <dbReference type="SAM" id="MobiDB-lite"/>
    </source>
</evidence>
<dbReference type="Gene3D" id="1.10.30.10">
    <property type="entry name" value="High mobility group box domain"/>
    <property type="match status" value="1"/>
</dbReference>
<dbReference type="AlphaFoldDB" id="A0A1Z5JQU6"/>
<feature type="region of interest" description="Disordered" evidence="3">
    <location>
        <begin position="33"/>
        <end position="92"/>
    </location>
</feature>
<dbReference type="OrthoDB" id="49508at2759"/>
<dbReference type="SMART" id="SM00398">
    <property type="entry name" value="HMG"/>
    <property type="match status" value="1"/>
</dbReference>
<dbReference type="InterPro" id="IPR036910">
    <property type="entry name" value="HMG_box_dom_sf"/>
</dbReference>
<evidence type="ECO:0000313" key="5">
    <source>
        <dbReference type="EMBL" id="GAX16232.1"/>
    </source>
</evidence>
<organism evidence="5 6">
    <name type="scientific">Fistulifera solaris</name>
    <name type="common">Oleaginous diatom</name>
    <dbReference type="NCBI Taxonomy" id="1519565"/>
    <lineage>
        <taxon>Eukaryota</taxon>
        <taxon>Sar</taxon>
        <taxon>Stramenopiles</taxon>
        <taxon>Ochrophyta</taxon>
        <taxon>Bacillariophyta</taxon>
        <taxon>Bacillariophyceae</taxon>
        <taxon>Bacillariophycidae</taxon>
        <taxon>Naviculales</taxon>
        <taxon>Naviculaceae</taxon>
        <taxon>Fistulifera</taxon>
    </lineage>
</organism>
<dbReference type="InterPro" id="IPR050342">
    <property type="entry name" value="HMGB"/>
</dbReference>
<dbReference type="PANTHER" id="PTHR48112:SF15">
    <property type="entry name" value="HMG BOX DOMAIN-CONTAINING PROTEIN"/>
    <property type="match status" value="1"/>
</dbReference>
<evidence type="ECO:0000313" key="6">
    <source>
        <dbReference type="Proteomes" id="UP000198406"/>
    </source>
</evidence>
<reference evidence="5 6" key="1">
    <citation type="journal article" date="2015" name="Plant Cell">
        <title>Oil accumulation by the oleaginous diatom Fistulifera solaris as revealed by the genome and transcriptome.</title>
        <authorList>
            <person name="Tanaka T."/>
            <person name="Maeda Y."/>
            <person name="Veluchamy A."/>
            <person name="Tanaka M."/>
            <person name="Abida H."/>
            <person name="Marechal E."/>
            <person name="Bowler C."/>
            <person name="Muto M."/>
            <person name="Sunaga Y."/>
            <person name="Tanaka M."/>
            <person name="Yoshino T."/>
            <person name="Taniguchi T."/>
            <person name="Fukuda Y."/>
            <person name="Nemoto M."/>
            <person name="Matsumoto M."/>
            <person name="Wong P.S."/>
            <person name="Aburatani S."/>
            <person name="Fujibuchi W."/>
        </authorList>
    </citation>
    <scope>NUCLEOTIDE SEQUENCE [LARGE SCALE GENOMIC DNA]</scope>
    <source>
        <strain evidence="5 6">JPCC DA0580</strain>
    </source>
</reference>
<name>A0A1Z5JQU6_FISSO</name>
<dbReference type="GO" id="GO:0003677">
    <property type="term" value="F:DNA binding"/>
    <property type="evidence" value="ECO:0007669"/>
    <property type="project" value="UniProtKB-UniRule"/>
</dbReference>
<accession>A0A1Z5JQU6</accession>
<proteinExistence type="predicted"/>
<feature type="DNA-binding region" description="HMG box" evidence="2">
    <location>
        <begin position="92"/>
        <end position="191"/>
    </location>
</feature>
<dbReference type="Proteomes" id="UP000198406">
    <property type="component" value="Unassembled WGS sequence"/>
</dbReference>
<sequence>MKEKCVSIAKMAIIDDNEISEIAGTRLAIMHDDSSSGASNATGRACDKMTPVPHSSVSLQTDSSQEMKNASNKHTEKKEKTKKKFKKEEGRPKRPLSAYNVFFQYARVKLLNGEDCTEVRQEELEAMWLTTKPSSVGKRSHRKSHGKISFREMATMVASKWNSLDEKTRSVLKLRAKIDRDRYNVEMEIWKQKGAGPTDVYQGLAIVTPESRKQLIEREIAFYHATTSSQGLLPALIDHTMYPQQHGAPLHTMPVPSFSTPVMYQPQSHYSASHLHPVRKENVSAFHVPQVNRSETSPMPLTTSYSTVLTPVVQTGPPAGCYYQSSPFTVVQPTVPNHCIAAPPLPFGTAMMERPLTHSITPNGIVGSKDTLSSSNKTGVDHNIYSEEIGALSDDEDDLFESFE</sequence>
<evidence type="ECO:0000256" key="2">
    <source>
        <dbReference type="PROSITE-ProRule" id="PRU00267"/>
    </source>
</evidence>
<gene>
    <name evidence="5" type="ORF">FisN_3Hh286</name>
</gene>
<dbReference type="InParanoid" id="A0A1Z5JQU6"/>
<dbReference type="SUPFAM" id="SSF47095">
    <property type="entry name" value="HMG-box"/>
    <property type="match status" value="1"/>
</dbReference>
<dbReference type="EMBL" id="BDSP01000102">
    <property type="protein sequence ID" value="GAX16232.1"/>
    <property type="molecule type" value="Genomic_DNA"/>
</dbReference>
<comment type="caution">
    <text evidence="5">The sequence shown here is derived from an EMBL/GenBank/DDBJ whole genome shotgun (WGS) entry which is preliminary data.</text>
</comment>
<evidence type="ECO:0000259" key="4">
    <source>
        <dbReference type="PROSITE" id="PS50118"/>
    </source>
</evidence>
<evidence type="ECO:0000256" key="1">
    <source>
        <dbReference type="ARBA" id="ARBA00023125"/>
    </source>
</evidence>
<keyword evidence="6" id="KW-1185">Reference proteome</keyword>
<dbReference type="PANTHER" id="PTHR48112">
    <property type="entry name" value="HIGH MOBILITY GROUP PROTEIN DSP1"/>
    <property type="match status" value="1"/>
</dbReference>
<protein>
    <recommendedName>
        <fullName evidence="4">HMG box domain-containing protein</fullName>
    </recommendedName>
</protein>